<dbReference type="PRINTS" id="PR00081">
    <property type="entry name" value="GDHRDH"/>
</dbReference>
<accession>A0ABP8RQ92</accession>
<dbReference type="SUPFAM" id="SSF51735">
    <property type="entry name" value="NAD(P)-binding Rossmann-fold domains"/>
    <property type="match status" value="1"/>
</dbReference>
<reference evidence="4" key="1">
    <citation type="journal article" date="2019" name="Int. J. Syst. Evol. Microbiol.">
        <title>The Global Catalogue of Microorganisms (GCM) 10K type strain sequencing project: providing services to taxonomists for standard genome sequencing and annotation.</title>
        <authorList>
            <consortium name="The Broad Institute Genomics Platform"/>
            <consortium name="The Broad Institute Genome Sequencing Center for Infectious Disease"/>
            <person name="Wu L."/>
            <person name="Ma J."/>
        </authorList>
    </citation>
    <scope>NUCLEOTIDE SEQUENCE [LARGE SCALE GENOMIC DNA]</scope>
    <source>
        <strain evidence="4">JCM 17906</strain>
    </source>
</reference>
<dbReference type="PRINTS" id="PR00080">
    <property type="entry name" value="SDRFAMILY"/>
</dbReference>
<evidence type="ECO:0000256" key="2">
    <source>
        <dbReference type="SAM" id="MobiDB-lite"/>
    </source>
</evidence>
<sequence length="114" mass="11873">MAQAAIRHIRRQGFGTIVSIASVSAFLGVPNSTIYSALKGAVVSFTRTLAAEVGPEGIRVNATAPGSVHTGGSATLHARRPSGGGRTRRRSRGRQARGGRRRRAVVGVGTERPS</sequence>
<evidence type="ECO:0000313" key="3">
    <source>
        <dbReference type="EMBL" id="GAA4543947.1"/>
    </source>
</evidence>
<dbReference type="Proteomes" id="UP001501598">
    <property type="component" value="Unassembled WGS sequence"/>
</dbReference>
<organism evidence="3 4">
    <name type="scientific">Pseudonocardia xishanensis</name>
    <dbReference type="NCBI Taxonomy" id="630995"/>
    <lineage>
        <taxon>Bacteria</taxon>
        <taxon>Bacillati</taxon>
        <taxon>Actinomycetota</taxon>
        <taxon>Actinomycetes</taxon>
        <taxon>Pseudonocardiales</taxon>
        <taxon>Pseudonocardiaceae</taxon>
        <taxon>Pseudonocardia</taxon>
    </lineage>
</organism>
<dbReference type="InterPro" id="IPR002347">
    <property type="entry name" value="SDR_fam"/>
</dbReference>
<feature type="region of interest" description="Disordered" evidence="2">
    <location>
        <begin position="61"/>
        <end position="114"/>
    </location>
</feature>
<dbReference type="CDD" id="cd05233">
    <property type="entry name" value="SDR_c"/>
    <property type="match status" value="1"/>
</dbReference>
<comment type="caution">
    <text evidence="3">The sequence shown here is derived from an EMBL/GenBank/DDBJ whole genome shotgun (WGS) entry which is preliminary data.</text>
</comment>
<dbReference type="EMBL" id="BAABGT010000028">
    <property type="protein sequence ID" value="GAA4543947.1"/>
    <property type="molecule type" value="Genomic_DNA"/>
</dbReference>
<evidence type="ECO:0008006" key="5">
    <source>
        <dbReference type="Google" id="ProtNLM"/>
    </source>
</evidence>
<feature type="compositionally biased region" description="Low complexity" evidence="2">
    <location>
        <begin position="105"/>
        <end position="114"/>
    </location>
</feature>
<dbReference type="InterPro" id="IPR036291">
    <property type="entry name" value="NAD(P)-bd_dom_sf"/>
</dbReference>
<evidence type="ECO:0000313" key="4">
    <source>
        <dbReference type="Proteomes" id="UP001501598"/>
    </source>
</evidence>
<protein>
    <recommendedName>
        <fullName evidence="5">SDR family oxidoreductase</fullName>
    </recommendedName>
</protein>
<name>A0ABP8RQ92_9PSEU</name>
<dbReference type="Pfam" id="PF00106">
    <property type="entry name" value="adh_short"/>
    <property type="match status" value="1"/>
</dbReference>
<keyword evidence="4" id="KW-1185">Reference proteome</keyword>
<proteinExistence type="inferred from homology"/>
<comment type="similarity">
    <text evidence="1">Belongs to the short-chain dehydrogenases/reductases (SDR) family.</text>
</comment>
<evidence type="ECO:0000256" key="1">
    <source>
        <dbReference type="ARBA" id="ARBA00006484"/>
    </source>
</evidence>
<dbReference type="PANTHER" id="PTHR42760">
    <property type="entry name" value="SHORT-CHAIN DEHYDROGENASES/REDUCTASES FAMILY MEMBER"/>
    <property type="match status" value="1"/>
</dbReference>
<gene>
    <name evidence="3" type="ORF">GCM10023175_21350</name>
</gene>
<feature type="compositionally biased region" description="Basic residues" evidence="2">
    <location>
        <begin position="86"/>
        <end position="104"/>
    </location>
</feature>
<dbReference type="Gene3D" id="3.40.50.720">
    <property type="entry name" value="NAD(P)-binding Rossmann-like Domain"/>
    <property type="match status" value="1"/>
</dbReference>